<sequence length="76" mass="8029">MKRSRTSSSRHYATIASSKTSTWAFHAGGVQAIPAGLRVAAIFAIPTPTIASIPFDLATVHDIGIANEAGPFRCPY</sequence>
<accession>A0A3S4BA42</accession>
<organism evidence="1 2">
    <name type="scientific">Thermothielavioides terrestris</name>
    <dbReference type="NCBI Taxonomy" id="2587410"/>
    <lineage>
        <taxon>Eukaryota</taxon>
        <taxon>Fungi</taxon>
        <taxon>Dikarya</taxon>
        <taxon>Ascomycota</taxon>
        <taxon>Pezizomycotina</taxon>
        <taxon>Sordariomycetes</taxon>
        <taxon>Sordariomycetidae</taxon>
        <taxon>Sordariales</taxon>
        <taxon>Chaetomiaceae</taxon>
        <taxon>Thermothielavioides</taxon>
    </lineage>
</organism>
<evidence type="ECO:0000313" key="2">
    <source>
        <dbReference type="Proteomes" id="UP000289323"/>
    </source>
</evidence>
<gene>
    <name evidence="1" type="ORF">TT172_LOCUS8485</name>
</gene>
<dbReference type="AlphaFoldDB" id="A0A3S4BA42"/>
<name>A0A3S4BA42_9PEZI</name>
<protein>
    <submittedName>
        <fullName evidence="1">Acd7370b-780c-40bc-8e00-17a7bafb5d7b</fullName>
    </submittedName>
</protein>
<reference evidence="1 2" key="1">
    <citation type="submission" date="2018-04" db="EMBL/GenBank/DDBJ databases">
        <authorList>
            <person name="Huttner S."/>
            <person name="Dainat J."/>
        </authorList>
    </citation>
    <scope>NUCLEOTIDE SEQUENCE [LARGE SCALE GENOMIC DNA]</scope>
</reference>
<dbReference type="EMBL" id="OUUZ01000016">
    <property type="protein sequence ID" value="SPQ26066.1"/>
    <property type="molecule type" value="Genomic_DNA"/>
</dbReference>
<evidence type="ECO:0000313" key="1">
    <source>
        <dbReference type="EMBL" id="SPQ26066.1"/>
    </source>
</evidence>
<dbReference type="Proteomes" id="UP000289323">
    <property type="component" value="Unassembled WGS sequence"/>
</dbReference>
<proteinExistence type="predicted"/>